<dbReference type="Gene3D" id="1.10.238.10">
    <property type="entry name" value="EF-hand"/>
    <property type="match status" value="1"/>
</dbReference>
<organism evidence="1 2">
    <name type="scientific">Vitis vinifera</name>
    <name type="common">Grape</name>
    <dbReference type="NCBI Taxonomy" id="29760"/>
    <lineage>
        <taxon>Eukaryota</taxon>
        <taxon>Viridiplantae</taxon>
        <taxon>Streptophyta</taxon>
        <taxon>Embryophyta</taxon>
        <taxon>Tracheophyta</taxon>
        <taxon>Spermatophyta</taxon>
        <taxon>Magnoliopsida</taxon>
        <taxon>eudicotyledons</taxon>
        <taxon>Gunneridae</taxon>
        <taxon>Pentapetalae</taxon>
        <taxon>rosids</taxon>
        <taxon>Vitales</taxon>
        <taxon>Vitaceae</taxon>
        <taxon>Viteae</taxon>
        <taxon>Vitis</taxon>
    </lineage>
</organism>
<dbReference type="Proteomes" id="UP000288805">
    <property type="component" value="Unassembled WGS sequence"/>
</dbReference>
<gene>
    <name evidence="1" type="ORF">CK203_035914</name>
</gene>
<dbReference type="AlphaFoldDB" id="A0A438I063"/>
<evidence type="ECO:0000313" key="2">
    <source>
        <dbReference type="Proteomes" id="UP000288805"/>
    </source>
</evidence>
<dbReference type="InterPro" id="IPR011992">
    <property type="entry name" value="EF-hand-dom_pair"/>
</dbReference>
<name>A0A438I063_VITVI</name>
<dbReference type="SUPFAM" id="SSF47473">
    <property type="entry name" value="EF-hand"/>
    <property type="match status" value="1"/>
</dbReference>
<evidence type="ECO:0000313" key="1">
    <source>
        <dbReference type="EMBL" id="RVW90095.1"/>
    </source>
</evidence>
<accession>A0A438I063</accession>
<dbReference type="SUPFAM" id="SSF57850">
    <property type="entry name" value="RING/U-box"/>
    <property type="match status" value="1"/>
</dbReference>
<comment type="caution">
    <text evidence="1">The sequence shown here is derived from an EMBL/GenBank/DDBJ whole genome shotgun (WGS) entry which is preliminary data.</text>
</comment>
<reference evidence="1 2" key="1">
    <citation type="journal article" date="2018" name="PLoS Genet.">
        <title>Population sequencing reveals clonal diversity and ancestral inbreeding in the grapevine cultivar Chardonnay.</title>
        <authorList>
            <person name="Roach M.J."/>
            <person name="Johnson D.L."/>
            <person name="Bohlmann J."/>
            <person name="van Vuuren H.J."/>
            <person name="Jones S.J."/>
            <person name="Pretorius I.S."/>
            <person name="Schmidt S.A."/>
            <person name="Borneman A.R."/>
        </authorList>
    </citation>
    <scope>NUCLEOTIDE SEQUENCE [LARGE SCALE GENOMIC DNA]</scope>
    <source>
        <strain evidence="2">cv. Chardonnay</strain>
        <tissue evidence="1">Leaf</tissue>
    </source>
</reference>
<proteinExistence type="predicted"/>
<sequence length="536" mass="61094">MNEQERSSAKRMEKMREVADAYYKAGAEDIKQLAHDFFNSMDLNGDRRVILREYLAFTEKRGYIRMSNQEWFRKLDKDRKGSLGFHDVMTLCYIVKSGRPFCKGCGEFMSGVFFTCVKCFDHSPSCFSVCLQCYESNNIEHEHKEFLDNFALLEAKRRKSEFPALRATAAQVQTLLKDSHPQGPEIMKELRQIATAYCRSTSEDIKEKEKIRKFFSSMHYGNHERVALHEFLEFMRRKAYKHLTNNNLDLEFMNTPEFFRKLDKDKKGLDFSDVKTLYYIIRSGRPFCKGCGEFIEGMFFTCVSCFERGSTCFSLCLHCYNAQKFIHSATHHLFLDNYALLEAMRETAWKANRPKTHVKVNDSKQSASLAMLLKIDTSEGSTSSPGPIVPLNNKLPNFTTKPNTSSLGPIVPVINKPSTTKAITSSAHSLVKVINKVISCSCSFSPTTSAKDTFEALEGAMNMAIAAAMTVSGFFCCLCHSWMLSSVKNLHELQGLIQIILELLHLRSLKLMVHRPGSLLNPSRPPFFTKLCMVIC</sequence>
<protein>
    <recommendedName>
        <fullName evidence="3">EF-hand domain-containing protein</fullName>
    </recommendedName>
</protein>
<dbReference type="EMBL" id="QGNW01000158">
    <property type="protein sequence ID" value="RVW90095.1"/>
    <property type="molecule type" value="Genomic_DNA"/>
</dbReference>
<evidence type="ECO:0008006" key="3">
    <source>
        <dbReference type="Google" id="ProtNLM"/>
    </source>
</evidence>